<proteinExistence type="inferred from homology"/>
<evidence type="ECO:0000256" key="2">
    <source>
        <dbReference type="ARBA" id="ARBA00007447"/>
    </source>
</evidence>
<dbReference type="InterPro" id="IPR001461">
    <property type="entry name" value="Aspartic_peptidase_A1"/>
</dbReference>
<dbReference type="GO" id="GO:0004190">
    <property type="term" value="F:aspartic-type endopeptidase activity"/>
    <property type="evidence" value="ECO:0007669"/>
    <property type="project" value="UniProtKB-KW"/>
</dbReference>
<evidence type="ECO:0000256" key="3">
    <source>
        <dbReference type="ARBA" id="ARBA00022525"/>
    </source>
</evidence>
<dbReference type="SUPFAM" id="SSF50630">
    <property type="entry name" value="Acid proteases"/>
    <property type="match status" value="1"/>
</dbReference>
<evidence type="ECO:0000256" key="9">
    <source>
        <dbReference type="ARBA" id="ARBA00023180"/>
    </source>
</evidence>
<evidence type="ECO:0000256" key="6">
    <source>
        <dbReference type="ARBA" id="ARBA00022750"/>
    </source>
</evidence>
<keyword evidence="8 10" id="KW-1015">Disulfide bond</keyword>
<keyword evidence="3" id="KW-0964">Secreted</keyword>
<organism evidence="13 14">
    <name type="scientific">Acrobeloides nanus</name>
    <dbReference type="NCBI Taxonomy" id="290746"/>
    <lineage>
        <taxon>Eukaryota</taxon>
        <taxon>Metazoa</taxon>
        <taxon>Ecdysozoa</taxon>
        <taxon>Nematoda</taxon>
        <taxon>Chromadorea</taxon>
        <taxon>Rhabditida</taxon>
        <taxon>Tylenchina</taxon>
        <taxon>Cephalobomorpha</taxon>
        <taxon>Cephaloboidea</taxon>
        <taxon>Cephalobidae</taxon>
        <taxon>Acrobeloides</taxon>
    </lineage>
</organism>
<keyword evidence="6" id="KW-0064">Aspartyl protease</keyword>
<evidence type="ECO:0000256" key="8">
    <source>
        <dbReference type="ARBA" id="ARBA00023157"/>
    </source>
</evidence>
<dbReference type="AlphaFoldDB" id="A0A914DIH2"/>
<dbReference type="PROSITE" id="PS51767">
    <property type="entry name" value="PEPTIDASE_A1"/>
    <property type="match status" value="1"/>
</dbReference>
<dbReference type="InterPro" id="IPR034164">
    <property type="entry name" value="Pepsin-like_dom"/>
</dbReference>
<comment type="subcellular location">
    <subcellularLocation>
        <location evidence="1">Secreted</location>
    </subcellularLocation>
</comment>
<reference evidence="14" key="1">
    <citation type="submission" date="2022-11" db="UniProtKB">
        <authorList>
            <consortium name="WormBaseParasite"/>
        </authorList>
    </citation>
    <scope>IDENTIFICATION</scope>
</reference>
<dbReference type="Pfam" id="PF00026">
    <property type="entry name" value="Asp"/>
    <property type="match status" value="1"/>
</dbReference>
<keyword evidence="4" id="KW-0645">Protease</keyword>
<evidence type="ECO:0000259" key="12">
    <source>
        <dbReference type="PROSITE" id="PS51767"/>
    </source>
</evidence>
<dbReference type="Gene3D" id="2.40.70.10">
    <property type="entry name" value="Acid Proteases"/>
    <property type="match status" value="2"/>
</dbReference>
<keyword evidence="5 11" id="KW-0732">Signal</keyword>
<feature type="domain" description="Peptidase A1" evidence="12">
    <location>
        <begin position="1"/>
        <end position="354"/>
    </location>
</feature>
<dbReference type="Proteomes" id="UP000887540">
    <property type="component" value="Unplaced"/>
</dbReference>
<dbReference type="PANTHER" id="PTHR47966">
    <property type="entry name" value="BETA-SITE APP-CLEAVING ENZYME, ISOFORM A-RELATED"/>
    <property type="match status" value="1"/>
</dbReference>
<evidence type="ECO:0000256" key="7">
    <source>
        <dbReference type="ARBA" id="ARBA00022801"/>
    </source>
</evidence>
<comment type="similarity">
    <text evidence="2">Belongs to the peptidase A1 family.</text>
</comment>
<accession>A0A914DIH2</accession>
<evidence type="ECO:0000256" key="10">
    <source>
        <dbReference type="PIRSR" id="PIRSR601461-2"/>
    </source>
</evidence>
<sequence length="358" mass="39005">MKWLVLLTIIGITAAAVYQIPFTKVLSRRQRLMRSDKTCGANGTCDGVCYSNMVLCEVLCMQSCCINRCVNKKFFDSSASSTYQQSQGLFKIQYGTGRASGFLGNDTVRLGDAGTQQLVIPSTIFGQVTELDAFFEEEEMIDGVLGLAFQELAVDGVVPPLINAIKQGLLDQPIFTVYLTEDGAVDNQPGGVFTYGGLDTQHCSSQVTYVPLSNASYFQFPIGSVTVGSLSQSCKTGCPWQAISDTGTSFLGAPQDVSDNIADVVDAIWDDNDGVYYIDCNWKADPVQIVIGSQTYTIPVKQLIVPTGNHDGKCYWAFMPMTNNGMGPTWVLGDPFIRTYCNVFDLGQKRIGFAQVNK</sequence>
<dbReference type="InterPro" id="IPR033121">
    <property type="entry name" value="PEPTIDASE_A1"/>
</dbReference>
<dbReference type="GO" id="GO:0005576">
    <property type="term" value="C:extracellular region"/>
    <property type="evidence" value="ECO:0007669"/>
    <property type="project" value="UniProtKB-SubCell"/>
</dbReference>
<protein>
    <submittedName>
        <fullName evidence="14">Peptidase A1 domain-containing protein</fullName>
    </submittedName>
</protein>
<dbReference type="InterPro" id="IPR021109">
    <property type="entry name" value="Peptidase_aspartic_dom_sf"/>
</dbReference>
<keyword evidence="13" id="KW-1185">Reference proteome</keyword>
<feature type="disulfide bond" evidence="10">
    <location>
        <begin position="280"/>
        <end position="314"/>
    </location>
</feature>
<name>A0A914DIH2_9BILA</name>
<keyword evidence="9" id="KW-0325">Glycoprotein</keyword>
<feature type="signal peptide" evidence="11">
    <location>
        <begin position="1"/>
        <end position="15"/>
    </location>
</feature>
<evidence type="ECO:0000256" key="5">
    <source>
        <dbReference type="ARBA" id="ARBA00022729"/>
    </source>
</evidence>
<dbReference type="PANTHER" id="PTHR47966:SF45">
    <property type="entry name" value="PEPTIDASE A1 DOMAIN-CONTAINING PROTEIN"/>
    <property type="match status" value="1"/>
</dbReference>
<evidence type="ECO:0000313" key="13">
    <source>
        <dbReference type="Proteomes" id="UP000887540"/>
    </source>
</evidence>
<dbReference type="PRINTS" id="PR00792">
    <property type="entry name" value="PEPSIN"/>
</dbReference>
<dbReference type="GO" id="GO:0005764">
    <property type="term" value="C:lysosome"/>
    <property type="evidence" value="ECO:0007669"/>
    <property type="project" value="TreeGrafter"/>
</dbReference>
<feature type="chain" id="PRO_5037340737" evidence="11">
    <location>
        <begin position="16"/>
        <end position="358"/>
    </location>
</feature>
<dbReference type="CDD" id="cd05471">
    <property type="entry name" value="pepsin_like"/>
    <property type="match status" value="1"/>
</dbReference>
<dbReference type="GO" id="GO:0006508">
    <property type="term" value="P:proteolysis"/>
    <property type="evidence" value="ECO:0007669"/>
    <property type="project" value="UniProtKB-KW"/>
</dbReference>
<evidence type="ECO:0000313" key="14">
    <source>
        <dbReference type="WBParaSite" id="ACRNAN_scaffold280.g7920.t1"/>
    </source>
</evidence>
<dbReference type="FunFam" id="2.40.70.10:FF:000058">
    <property type="entry name" value="ASpartyl Protease"/>
    <property type="match status" value="1"/>
</dbReference>
<evidence type="ECO:0000256" key="1">
    <source>
        <dbReference type="ARBA" id="ARBA00004613"/>
    </source>
</evidence>
<evidence type="ECO:0000256" key="4">
    <source>
        <dbReference type="ARBA" id="ARBA00022670"/>
    </source>
</evidence>
<evidence type="ECO:0000256" key="11">
    <source>
        <dbReference type="SAM" id="SignalP"/>
    </source>
</evidence>
<keyword evidence="7" id="KW-0378">Hydrolase</keyword>
<dbReference type="WBParaSite" id="ACRNAN_scaffold280.g7920.t1">
    <property type="protein sequence ID" value="ACRNAN_scaffold280.g7920.t1"/>
    <property type="gene ID" value="ACRNAN_scaffold280.g7920"/>
</dbReference>